<protein>
    <submittedName>
        <fullName evidence="5">Uncharacterized protein</fullName>
    </submittedName>
</protein>
<dbReference type="SMART" id="SM00369">
    <property type="entry name" value="LRR_TYP"/>
    <property type="match status" value="8"/>
</dbReference>
<gene>
    <name evidence="5" type="ORF">XYLVIOL_LOCUS10376</name>
</gene>
<dbReference type="InterPro" id="IPR001611">
    <property type="entry name" value="Leu-rich_rpt"/>
</dbReference>
<proteinExistence type="predicted"/>
<evidence type="ECO:0000256" key="4">
    <source>
        <dbReference type="SAM" id="SignalP"/>
    </source>
</evidence>
<dbReference type="InterPro" id="IPR032675">
    <property type="entry name" value="LRR_dom_sf"/>
</dbReference>
<dbReference type="PROSITE" id="PS51450">
    <property type="entry name" value="LRR"/>
    <property type="match status" value="3"/>
</dbReference>
<dbReference type="SUPFAM" id="SSF52047">
    <property type="entry name" value="RNI-like"/>
    <property type="match status" value="1"/>
</dbReference>
<evidence type="ECO:0000256" key="1">
    <source>
        <dbReference type="ARBA" id="ARBA00022614"/>
    </source>
</evidence>
<keyword evidence="2 4" id="KW-0732">Signal</keyword>
<keyword evidence="6" id="KW-1185">Reference proteome</keyword>
<accession>A0ABP1PD00</accession>
<evidence type="ECO:0000313" key="5">
    <source>
        <dbReference type="EMBL" id="CAL7951115.1"/>
    </source>
</evidence>
<evidence type="ECO:0000256" key="2">
    <source>
        <dbReference type="ARBA" id="ARBA00022729"/>
    </source>
</evidence>
<dbReference type="EMBL" id="CAXAJV020001300">
    <property type="protein sequence ID" value="CAL7951115.1"/>
    <property type="molecule type" value="Genomic_DNA"/>
</dbReference>
<keyword evidence="1" id="KW-0433">Leucine-rich repeat</keyword>
<dbReference type="PANTHER" id="PTHR24373">
    <property type="entry name" value="SLIT RELATED LEUCINE-RICH REPEAT NEURONAL PROTEIN"/>
    <property type="match status" value="1"/>
</dbReference>
<evidence type="ECO:0000256" key="3">
    <source>
        <dbReference type="ARBA" id="ARBA00022737"/>
    </source>
</evidence>
<dbReference type="Proteomes" id="UP001642520">
    <property type="component" value="Unassembled WGS sequence"/>
</dbReference>
<dbReference type="InterPro" id="IPR003591">
    <property type="entry name" value="Leu-rich_rpt_typical-subtyp"/>
</dbReference>
<feature type="signal peptide" evidence="4">
    <location>
        <begin position="1"/>
        <end position="20"/>
    </location>
</feature>
<keyword evidence="3" id="KW-0677">Repeat</keyword>
<sequence>MKLLVALAVISSLSSSIVSGNEDLTNALAVHEAGIGELDIYEIFNSTDICRNETLILNFTNSLTVNRNFIVSPSIRCISVKIRDVIIREGAFDLVPSLQYLDLRENNIAPEELFSFGKLPNVKVLHLGNQNYRYMQNLVVRAEYPELVYLELRNAGINNIRTTSNNIFPKLRYLDLSVNEINRLPLDFLPDTLTHLDVSGNQISDFSLTRRNNLSSLRLDNNMIRLISEDYSGLNLKGLTNLLYLSVANNRISSITWGAFENMVNLRYLDLSSNSVPHYMYEMLQPLTSLEILILDKNSFTQIPNLPGLNLIELSLRFNNMTYLKNYALDMSRLKKLYLSENMITMVDVNAFQRVNLLEELHLDNNRLTNLIGGWCRLMPNLRYLDLSGNKFVSLESAIYSPRLPIKELHFERNPLAYINTSILEIIPKNMTIYLNVS</sequence>
<dbReference type="InterPro" id="IPR050328">
    <property type="entry name" value="Dev_Immune_Receptor"/>
</dbReference>
<dbReference type="Pfam" id="PF13516">
    <property type="entry name" value="LRR_6"/>
    <property type="match status" value="1"/>
</dbReference>
<evidence type="ECO:0000313" key="6">
    <source>
        <dbReference type="Proteomes" id="UP001642520"/>
    </source>
</evidence>
<name>A0ABP1PD00_XYLVO</name>
<feature type="chain" id="PRO_5047004007" evidence="4">
    <location>
        <begin position="21"/>
        <end position="438"/>
    </location>
</feature>
<comment type="caution">
    <text evidence="5">The sequence shown here is derived from an EMBL/GenBank/DDBJ whole genome shotgun (WGS) entry which is preliminary data.</text>
</comment>
<reference evidence="5 6" key="1">
    <citation type="submission" date="2024-08" db="EMBL/GenBank/DDBJ databases">
        <authorList>
            <person name="Will J Nash"/>
            <person name="Angela Man"/>
            <person name="Seanna McTaggart"/>
            <person name="Kendall Baker"/>
            <person name="Tom Barker"/>
            <person name="Leah Catchpole"/>
            <person name="Alex Durrant"/>
            <person name="Karim Gharbi"/>
            <person name="Naomi Irish"/>
            <person name="Gemy Kaithakottil"/>
            <person name="Debby Ku"/>
            <person name="Aaliyah Providence"/>
            <person name="Felix Shaw"/>
            <person name="David Swarbreck"/>
            <person name="Chris Watkins"/>
            <person name="Ann M. McCartney"/>
            <person name="Giulio Formenti"/>
            <person name="Alice Mouton"/>
            <person name="Noel Vella"/>
            <person name="Bjorn M von Reumont"/>
            <person name="Adriana Vella"/>
            <person name="Wilfried Haerty"/>
        </authorList>
    </citation>
    <scope>NUCLEOTIDE SEQUENCE [LARGE SCALE GENOMIC DNA]</scope>
</reference>
<dbReference type="PANTHER" id="PTHR24373:SF275">
    <property type="entry name" value="TIR DOMAIN-CONTAINING PROTEIN"/>
    <property type="match status" value="1"/>
</dbReference>
<dbReference type="Pfam" id="PF13855">
    <property type="entry name" value="LRR_8"/>
    <property type="match status" value="2"/>
</dbReference>
<organism evidence="5 6">
    <name type="scientific">Xylocopa violacea</name>
    <name type="common">Violet carpenter bee</name>
    <name type="synonym">Apis violacea</name>
    <dbReference type="NCBI Taxonomy" id="135666"/>
    <lineage>
        <taxon>Eukaryota</taxon>
        <taxon>Metazoa</taxon>
        <taxon>Ecdysozoa</taxon>
        <taxon>Arthropoda</taxon>
        <taxon>Hexapoda</taxon>
        <taxon>Insecta</taxon>
        <taxon>Pterygota</taxon>
        <taxon>Neoptera</taxon>
        <taxon>Endopterygota</taxon>
        <taxon>Hymenoptera</taxon>
        <taxon>Apocrita</taxon>
        <taxon>Aculeata</taxon>
        <taxon>Apoidea</taxon>
        <taxon>Anthophila</taxon>
        <taxon>Apidae</taxon>
        <taxon>Xylocopa</taxon>
        <taxon>Xylocopa</taxon>
    </lineage>
</organism>
<dbReference type="Gene3D" id="3.80.10.10">
    <property type="entry name" value="Ribonuclease Inhibitor"/>
    <property type="match status" value="3"/>
</dbReference>